<evidence type="ECO:0000256" key="1">
    <source>
        <dbReference type="SAM" id="Phobius"/>
    </source>
</evidence>
<keyword evidence="1" id="KW-0812">Transmembrane</keyword>
<evidence type="ECO:0000313" key="2">
    <source>
        <dbReference type="EMBL" id="SIT04217.1"/>
    </source>
</evidence>
<keyword evidence="3" id="KW-1185">Reference proteome</keyword>
<dbReference type="EMBL" id="FTOR01000003">
    <property type="protein sequence ID" value="SIT04217.1"/>
    <property type="molecule type" value="Genomic_DNA"/>
</dbReference>
<accession>A0A173MJE6</accession>
<dbReference type="RefSeq" id="WP_076378709.1">
    <property type="nucleotide sequence ID" value="NZ_AP017422.1"/>
</dbReference>
<feature type="transmembrane region" description="Helical" evidence="1">
    <location>
        <begin position="142"/>
        <end position="159"/>
    </location>
</feature>
<feature type="transmembrane region" description="Helical" evidence="1">
    <location>
        <begin position="440"/>
        <end position="461"/>
    </location>
</feature>
<sequence>MQILNSPAPSSDAGKTETKDLFTVAILAMVVVFVVYKIIYPFPDFMPDSYFYMGMAKDKYQLVPHIWPVGYAWFLRTLHFFSSGHYVYVVVQYLFLQLFSLHFLATLFKVFNPPRRIKITMLAFLVFNPMYLYLANLIASDAVFIALTVAWLHILVLMVTKPQWWHFLAQVLLLTYLMILRLQALYYPVLLLIALFFTRYTFIAKAATVVGVAFLMGWFVTATKQANEKALGIRIFNGFSGYQLANNAMYMYPYIQHDTNVFAHTPQAEIDRHVREYNDTAYRNRAYITPFDGPGLILTFDGPLKYHEKVTLHLRNPDKSGLWCYHKAGEDMALYGRKLIVEHPIAYARYYLLPNVINYLLPMEEQFWKYNEGHDYVWLVAQQWFGLQNGVYCYWLFGSHYVAQVFKCFFLWLNGMLLGLGIVVLSSRAYKRLQVCQGKVLLVLSVAFVLNALFSILASPVMFRYQVYAMFMGWIILWLFLPLTGLVASGQMFRAKNSVVPDKGL</sequence>
<evidence type="ECO:0000313" key="3">
    <source>
        <dbReference type="Proteomes" id="UP000186917"/>
    </source>
</evidence>
<dbReference type="Proteomes" id="UP000186917">
    <property type="component" value="Unassembled WGS sequence"/>
</dbReference>
<keyword evidence="1" id="KW-0472">Membrane</keyword>
<evidence type="ECO:0008006" key="4">
    <source>
        <dbReference type="Google" id="ProtNLM"/>
    </source>
</evidence>
<keyword evidence="1" id="KW-1133">Transmembrane helix</keyword>
<reference evidence="3" key="1">
    <citation type="submission" date="2017-01" db="EMBL/GenBank/DDBJ databases">
        <authorList>
            <person name="Varghese N."/>
            <person name="Submissions S."/>
        </authorList>
    </citation>
    <scope>NUCLEOTIDE SEQUENCE [LARGE SCALE GENOMIC DNA]</scope>
    <source>
        <strain evidence="3">DSM 21054</strain>
    </source>
</reference>
<proteinExistence type="predicted"/>
<dbReference type="OrthoDB" id="636847at2"/>
<feature type="transmembrane region" description="Helical" evidence="1">
    <location>
        <begin position="467"/>
        <end position="488"/>
    </location>
</feature>
<organism evidence="2 3">
    <name type="scientific">Filimonas lacunae</name>
    <dbReference type="NCBI Taxonomy" id="477680"/>
    <lineage>
        <taxon>Bacteria</taxon>
        <taxon>Pseudomonadati</taxon>
        <taxon>Bacteroidota</taxon>
        <taxon>Chitinophagia</taxon>
        <taxon>Chitinophagales</taxon>
        <taxon>Chitinophagaceae</taxon>
        <taxon>Filimonas</taxon>
    </lineage>
</organism>
<dbReference type="KEGG" id="fln:FLA_3765"/>
<feature type="transmembrane region" description="Helical" evidence="1">
    <location>
        <begin position="21"/>
        <end position="40"/>
    </location>
</feature>
<feature type="transmembrane region" description="Helical" evidence="1">
    <location>
        <begin position="171"/>
        <end position="196"/>
    </location>
</feature>
<feature type="transmembrane region" description="Helical" evidence="1">
    <location>
        <begin position="376"/>
        <end position="397"/>
    </location>
</feature>
<gene>
    <name evidence="2" type="ORF">SAMN05421788_10386</name>
</gene>
<name>A0A173MJE6_9BACT</name>
<dbReference type="STRING" id="477680.SAMN05421788_10386"/>
<feature type="transmembrane region" description="Helical" evidence="1">
    <location>
        <begin position="86"/>
        <end position="107"/>
    </location>
</feature>
<feature type="transmembrane region" description="Helical" evidence="1">
    <location>
        <begin position="409"/>
        <end position="428"/>
    </location>
</feature>
<protein>
    <recommendedName>
        <fullName evidence="4">Dolichyl-phosphate-mannose-protein mannosyltransferase</fullName>
    </recommendedName>
</protein>
<feature type="transmembrane region" description="Helical" evidence="1">
    <location>
        <begin position="202"/>
        <end position="221"/>
    </location>
</feature>
<dbReference type="AlphaFoldDB" id="A0A173MJE6"/>